<dbReference type="AlphaFoldDB" id="A0A4P9Z8Y9"/>
<evidence type="ECO:0000313" key="4">
    <source>
        <dbReference type="Proteomes" id="UP000268321"/>
    </source>
</evidence>
<feature type="compositionally biased region" description="Low complexity" evidence="1">
    <location>
        <begin position="167"/>
        <end position="181"/>
    </location>
</feature>
<gene>
    <name evidence="3" type="ORF">METBISCDRAFT_28572</name>
</gene>
<dbReference type="PANTHER" id="PTHR39147:SF1">
    <property type="entry name" value="PROTEIN SPT21"/>
    <property type="match status" value="1"/>
</dbReference>
<evidence type="ECO:0000256" key="1">
    <source>
        <dbReference type="SAM" id="MobiDB-lite"/>
    </source>
</evidence>
<proteinExistence type="predicted"/>
<dbReference type="Proteomes" id="UP000268321">
    <property type="component" value="Unassembled WGS sequence"/>
</dbReference>
<keyword evidence="4" id="KW-1185">Reference proteome</keyword>
<dbReference type="InterPro" id="IPR042403">
    <property type="entry name" value="Spt21/Ams2"/>
</dbReference>
<feature type="domain" description="Ams2/SPT21 N-terminal" evidence="2">
    <location>
        <begin position="8"/>
        <end position="144"/>
    </location>
</feature>
<dbReference type="GO" id="GO:0000183">
    <property type="term" value="P:rDNA heterochromatin formation"/>
    <property type="evidence" value="ECO:0007669"/>
    <property type="project" value="TreeGrafter"/>
</dbReference>
<name>A0A4P9Z8Y9_9ASCO</name>
<dbReference type="GO" id="GO:0030466">
    <property type="term" value="P:silent mating-type cassette heterochromatin formation"/>
    <property type="evidence" value="ECO:0007669"/>
    <property type="project" value="TreeGrafter"/>
</dbReference>
<dbReference type="GO" id="GO:0006357">
    <property type="term" value="P:regulation of transcription by RNA polymerase II"/>
    <property type="evidence" value="ECO:0007669"/>
    <property type="project" value="TreeGrafter"/>
</dbReference>
<dbReference type="InterPro" id="IPR057725">
    <property type="entry name" value="Ams2-SPT21_N"/>
</dbReference>
<reference evidence="4" key="1">
    <citation type="journal article" date="2018" name="Nat. Microbiol.">
        <title>Leveraging single-cell genomics to expand the fungal tree of life.</title>
        <authorList>
            <person name="Ahrendt S.R."/>
            <person name="Quandt C.A."/>
            <person name="Ciobanu D."/>
            <person name="Clum A."/>
            <person name="Salamov A."/>
            <person name="Andreopoulos B."/>
            <person name="Cheng J.F."/>
            <person name="Woyke T."/>
            <person name="Pelin A."/>
            <person name="Henrissat B."/>
            <person name="Reynolds N.K."/>
            <person name="Benny G.L."/>
            <person name="Smith M.E."/>
            <person name="James T.Y."/>
            <person name="Grigoriev I.V."/>
        </authorList>
    </citation>
    <scope>NUCLEOTIDE SEQUENCE [LARGE SCALE GENOMIC DNA]</scope>
    <source>
        <strain evidence="4">Baker2002</strain>
    </source>
</reference>
<dbReference type="OrthoDB" id="3199820at2759"/>
<dbReference type="PANTHER" id="PTHR39147">
    <property type="entry name" value="PROTEIN SPT21"/>
    <property type="match status" value="1"/>
</dbReference>
<dbReference type="EMBL" id="ML004520">
    <property type="protein sequence ID" value="RKP29018.1"/>
    <property type="molecule type" value="Genomic_DNA"/>
</dbReference>
<feature type="region of interest" description="Disordered" evidence="1">
    <location>
        <begin position="150"/>
        <end position="198"/>
    </location>
</feature>
<feature type="compositionally biased region" description="Basic and acidic residues" evidence="1">
    <location>
        <begin position="185"/>
        <end position="198"/>
    </location>
</feature>
<evidence type="ECO:0000259" key="2">
    <source>
        <dbReference type="Pfam" id="PF25823"/>
    </source>
</evidence>
<accession>A0A4P9Z8Y9</accession>
<sequence length="198" mass="22028">MDNEDHLLRRMQIKVLYSFDNNPTVFLSRSKSQFAVKLAQIDSGDDSQVLTLGAVDLRNCVHQIVNSSPENFKLNTEDYAVYYMDITEQPDEPFVANGIMSALLASSNLDLVPGRVCQNLSASILFGDRPNASSLTLEIRLKFHVLKRSDGASAKPAPEAESTVRGNSYTSHSNSNNNSNNTFRPHADAGRPRWRPEQ</sequence>
<evidence type="ECO:0000313" key="3">
    <source>
        <dbReference type="EMBL" id="RKP29018.1"/>
    </source>
</evidence>
<organism evidence="3 4">
    <name type="scientific">Metschnikowia bicuspidata</name>
    <dbReference type="NCBI Taxonomy" id="27322"/>
    <lineage>
        <taxon>Eukaryota</taxon>
        <taxon>Fungi</taxon>
        <taxon>Dikarya</taxon>
        <taxon>Ascomycota</taxon>
        <taxon>Saccharomycotina</taxon>
        <taxon>Pichiomycetes</taxon>
        <taxon>Metschnikowiaceae</taxon>
        <taxon>Metschnikowia</taxon>
    </lineage>
</organism>
<protein>
    <recommendedName>
        <fullName evidence="2">Ams2/SPT21 N-terminal domain-containing protein</fullName>
    </recommendedName>
</protein>
<dbReference type="Pfam" id="PF25823">
    <property type="entry name" value="Ams2-SPT21_N"/>
    <property type="match status" value="1"/>
</dbReference>